<keyword evidence="3" id="KW-1185">Reference proteome</keyword>
<sequence length="73" mass="8510">MTTEKQAREQMAQQRLEMEHLQESMLNRAEAEVQQGDNAATEELARQQMTQQRLEAEQTKESMLTRSEAEITE</sequence>
<accession>A0ABV4Y5M6</accession>
<gene>
    <name evidence="2" type="ORF">ACE1B6_02050</name>
</gene>
<proteinExistence type="predicted"/>
<protein>
    <submittedName>
        <fullName evidence="2">Uncharacterized protein</fullName>
    </submittedName>
</protein>
<reference evidence="2 3" key="1">
    <citation type="submission" date="2024-09" db="EMBL/GenBank/DDBJ databases">
        <title>Floridaenema gen nov. (Aerosakkonemataceae, Aerosakkonematales ord. nov., Cyanobacteria) from benthic tropical and subtropical fresh waters, with the description of four new species.</title>
        <authorList>
            <person name="Moretto J.A."/>
            <person name="Berthold D.E."/>
            <person name="Lefler F.W."/>
            <person name="Huang I.-S."/>
            <person name="Laughinghouse H. IV."/>
        </authorList>
    </citation>
    <scope>NUCLEOTIDE SEQUENCE [LARGE SCALE GENOMIC DNA]</scope>
    <source>
        <strain evidence="2 3">BLCC-F154</strain>
    </source>
</reference>
<dbReference type="EMBL" id="JBHFNS010000016">
    <property type="protein sequence ID" value="MFB2934038.1"/>
    <property type="molecule type" value="Genomic_DNA"/>
</dbReference>
<evidence type="ECO:0000313" key="3">
    <source>
        <dbReference type="Proteomes" id="UP001576776"/>
    </source>
</evidence>
<evidence type="ECO:0000313" key="2">
    <source>
        <dbReference type="EMBL" id="MFB2934038.1"/>
    </source>
</evidence>
<dbReference type="Proteomes" id="UP001576776">
    <property type="component" value="Unassembled WGS sequence"/>
</dbReference>
<name>A0ABV4Y5M6_9CYAN</name>
<comment type="caution">
    <text evidence="2">The sequence shown here is derived from an EMBL/GenBank/DDBJ whole genome shotgun (WGS) entry which is preliminary data.</text>
</comment>
<dbReference type="RefSeq" id="WP_193982774.1">
    <property type="nucleotide sequence ID" value="NZ_JBHFNS010000016.1"/>
</dbReference>
<feature type="region of interest" description="Disordered" evidence="1">
    <location>
        <begin position="29"/>
        <end position="73"/>
    </location>
</feature>
<evidence type="ECO:0000256" key="1">
    <source>
        <dbReference type="SAM" id="MobiDB-lite"/>
    </source>
</evidence>
<organism evidence="2 3">
    <name type="scientific">Floridaenema fluviatile BLCC-F154</name>
    <dbReference type="NCBI Taxonomy" id="3153640"/>
    <lineage>
        <taxon>Bacteria</taxon>
        <taxon>Bacillati</taxon>
        <taxon>Cyanobacteriota</taxon>
        <taxon>Cyanophyceae</taxon>
        <taxon>Oscillatoriophycideae</taxon>
        <taxon>Aerosakkonematales</taxon>
        <taxon>Aerosakkonemataceae</taxon>
        <taxon>Floridanema</taxon>
        <taxon>Floridanema fluviatile</taxon>
    </lineage>
</organism>